<accession>A0A6S7JGB7</accession>
<dbReference type="PANTHER" id="PTHR13058">
    <property type="entry name" value="THREE PRIME REPAIR EXONUCLEASE 1, 2"/>
    <property type="match status" value="1"/>
</dbReference>
<dbReference type="PANTHER" id="PTHR13058:SF19">
    <property type="entry name" value="LD40940P"/>
    <property type="match status" value="1"/>
</dbReference>
<evidence type="ECO:0000256" key="3">
    <source>
        <dbReference type="ARBA" id="ARBA00022723"/>
    </source>
</evidence>
<keyword evidence="5 9" id="KW-0269">Exonuclease</keyword>
<keyword evidence="3" id="KW-0479">Metal-binding</keyword>
<feature type="domain" description="Mutator-like transposase" evidence="7">
    <location>
        <begin position="20"/>
        <end position="343"/>
    </location>
</feature>
<sequence>NNTQYTDFELRARANYCSKGPLSLNNIIKEDMVGVASILYIKCNLCGKINKVKTSSEHRSGQRGRLTFNINSRAVLGSLQAGIGNTHLNNLFATMNVPTMNNRTFKSREREVGKAVEDLAQKSCKTNIEREKDMAEENGEVADENGLVGIPVSYDMGWQKRGKGHNSMTGQGVAMGLGTGNVLAYATKCKSCRVCDHAKKKGKQPRRHDCRKNHVGSSKAMEPAVACELWNSAPKEKVKFSIYVGDDDTTTLCHLNQNVPYGVEKWSDIVHAKRSLISRLYNISLRSKFENSSALSQKVINYLGKCFTYSVAQNRDVNNLKSAIKNIVPHAFGDHKGCCSSWCGYKKDPLTYRHKDLPYNRDLQGNELKSILTSLFDEYATDTVAQKHTPFANSQRSESLNGTIGSKNPKIRYYGGSESNDFRVACAVAQKNIGFSYVDKTLDSLGIDPGVTCSFHNSTMDKKQQCDKKRKSSKEYKIRRHQLQSERISKTARKEAKEGKTYETGIGLNLEKETTVTTTGNNTDVDVDKIVMGITNNKQLYENLMKLVPPFTERPAKEYLSHDPDKTYQFVLFDIETTCTGKQAEICQLSAICQNSDTFSSYILPNNSVGYYASKVNNLTVETINGERTLCKDLKPVNSVSLQIALQTFIKFLQDQQNLIRPTCCTNTVENENLVTVLVGHNAATFDVPTLLRNAGNNFEEQLHSMKICFGDSLPLIRSLISNQHAPLKQSNGQFCKANLASVYKCLFDQDFDAHDALEDVIALKRILFSPEMSIDVKTIVDRSQISSVRAMKSDMEFIDFRHDRYQTFVGNLHCPNEDHSPISHGMALKIAGSGLSYSDLHNLWQKFGETGVVGILFMAPYNPKDTRSTPSDKNHPRVTKSKRILSNVVKYFQSCNVSNISTSS</sequence>
<comment type="caution">
    <text evidence="9">The sequence shown here is derived from an EMBL/GenBank/DDBJ whole genome shotgun (WGS) entry which is preliminary data.</text>
</comment>
<keyword evidence="6" id="KW-0460">Magnesium</keyword>
<dbReference type="GO" id="GO:0006308">
    <property type="term" value="P:DNA catabolic process"/>
    <property type="evidence" value="ECO:0007669"/>
    <property type="project" value="TreeGrafter"/>
</dbReference>
<dbReference type="InterPro" id="IPR036397">
    <property type="entry name" value="RNaseH_sf"/>
</dbReference>
<dbReference type="GO" id="GO:0005737">
    <property type="term" value="C:cytoplasm"/>
    <property type="evidence" value="ECO:0007669"/>
    <property type="project" value="TreeGrafter"/>
</dbReference>
<keyword evidence="2" id="KW-0540">Nuclease</keyword>
<dbReference type="SUPFAM" id="SSF53098">
    <property type="entry name" value="Ribonuclease H-like"/>
    <property type="match status" value="1"/>
</dbReference>
<dbReference type="EMBL" id="CACRXK020016628">
    <property type="protein sequence ID" value="CAB4030107.1"/>
    <property type="molecule type" value="Genomic_DNA"/>
</dbReference>
<feature type="domain" description="PML C-terminal" evidence="8">
    <location>
        <begin position="823"/>
        <end position="895"/>
    </location>
</feature>
<gene>
    <name evidence="9" type="ORF">PACLA_8A051775</name>
</gene>
<dbReference type="InterPro" id="IPR012337">
    <property type="entry name" value="RNaseH-like_sf"/>
</dbReference>
<evidence type="ECO:0000256" key="4">
    <source>
        <dbReference type="ARBA" id="ARBA00022801"/>
    </source>
</evidence>
<protein>
    <submittedName>
        <fullName evidence="9">Exonuclease R569</fullName>
    </submittedName>
</protein>
<evidence type="ECO:0000259" key="7">
    <source>
        <dbReference type="Pfam" id="PF20700"/>
    </source>
</evidence>
<dbReference type="OrthoDB" id="5976735at2759"/>
<name>A0A6S7JGB7_PARCT</name>
<dbReference type="Gene3D" id="3.30.420.10">
    <property type="entry name" value="Ribonuclease H-like superfamily/Ribonuclease H"/>
    <property type="match status" value="1"/>
</dbReference>
<comment type="cofactor">
    <cofactor evidence="1">
        <name>Mg(2+)</name>
        <dbReference type="ChEBI" id="CHEBI:18420"/>
    </cofactor>
</comment>
<dbReference type="InterPro" id="IPR040393">
    <property type="entry name" value="TREX1/2"/>
</dbReference>
<dbReference type="GO" id="GO:0008296">
    <property type="term" value="F:3'-5'-DNA exonuclease activity"/>
    <property type="evidence" value="ECO:0007669"/>
    <property type="project" value="TreeGrafter"/>
</dbReference>
<dbReference type="GO" id="GO:0046872">
    <property type="term" value="F:metal ion binding"/>
    <property type="evidence" value="ECO:0007669"/>
    <property type="project" value="UniProtKB-KW"/>
</dbReference>
<dbReference type="GO" id="GO:0003676">
    <property type="term" value="F:nucleic acid binding"/>
    <property type="evidence" value="ECO:0007669"/>
    <property type="project" value="InterPro"/>
</dbReference>
<dbReference type="Pfam" id="PF25244">
    <property type="entry name" value="PML_C"/>
    <property type="match status" value="1"/>
</dbReference>
<dbReference type="Proteomes" id="UP001152795">
    <property type="component" value="Unassembled WGS sequence"/>
</dbReference>
<dbReference type="InterPro" id="IPR049012">
    <property type="entry name" value="Mutator_transp_dom"/>
</dbReference>
<keyword evidence="4" id="KW-0378">Hydrolase</keyword>
<evidence type="ECO:0000259" key="8">
    <source>
        <dbReference type="Pfam" id="PF25244"/>
    </source>
</evidence>
<evidence type="ECO:0000256" key="1">
    <source>
        <dbReference type="ARBA" id="ARBA00001946"/>
    </source>
</evidence>
<reference evidence="9" key="1">
    <citation type="submission" date="2020-04" db="EMBL/GenBank/DDBJ databases">
        <authorList>
            <person name="Alioto T."/>
            <person name="Alioto T."/>
            <person name="Gomez Garrido J."/>
        </authorList>
    </citation>
    <scope>NUCLEOTIDE SEQUENCE</scope>
    <source>
        <strain evidence="9">A484AB</strain>
    </source>
</reference>
<evidence type="ECO:0000256" key="5">
    <source>
        <dbReference type="ARBA" id="ARBA00022839"/>
    </source>
</evidence>
<evidence type="ECO:0000256" key="6">
    <source>
        <dbReference type="ARBA" id="ARBA00022842"/>
    </source>
</evidence>
<organism evidence="9 10">
    <name type="scientific">Paramuricea clavata</name>
    <name type="common">Red gorgonian</name>
    <name type="synonym">Violescent sea-whip</name>
    <dbReference type="NCBI Taxonomy" id="317549"/>
    <lineage>
        <taxon>Eukaryota</taxon>
        <taxon>Metazoa</taxon>
        <taxon>Cnidaria</taxon>
        <taxon>Anthozoa</taxon>
        <taxon>Octocorallia</taxon>
        <taxon>Malacalcyonacea</taxon>
        <taxon>Plexauridae</taxon>
        <taxon>Paramuricea</taxon>
    </lineage>
</organism>
<dbReference type="Pfam" id="PF20700">
    <property type="entry name" value="Mutator"/>
    <property type="match status" value="1"/>
</dbReference>
<evidence type="ECO:0000313" key="9">
    <source>
        <dbReference type="EMBL" id="CAB4030107.1"/>
    </source>
</evidence>
<keyword evidence="10" id="KW-1185">Reference proteome</keyword>
<dbReference type="AlphaFoldDB" id="A0A6S7JGB7"/>
<dbReference type="CDD" id="cd06127">
    <property type="entry name" value="DEDDh"/>
    <property type="match status" value="1"/>
</dbReference>
<evidence type="ECO:0000313" key="10">
    <source>
        <dbReference type="Proteomes" id="UP001152795"/>
    </source>
</evidence>
<evidence type="ECO:0000256" key="2">
    <source>
        <dbReference type="ARBA" id="ARBA00022722"/>
    </source>
</evidence>
<dbReference type="InterPro" id="IPR057617">
    <property type="entry name" value="PML_C"/>
</dbReference>
<proteinExistence type="predicted"/>
<feature type="non-terminal residue" evidence="9">
    <location>
        <position position="1"/>
    </location>
</feature>